<dbReference type="KEGG" id="prv:G7070_07550"/>
<dbReference type="Proteomes" id="UP000501058">
    <property type="component" value="Chromosome"/>
</dbReference>
<evidence type="ECO:0000313" key="2">
    <source>
        <dbReference type="EMBL" id="QIK72151.1"/>
    </source>
</evidence>
<dbReference type="InterPro" id="IPR007922">
    <property type="entry name" value="DciA-like"/>
</dbReference>
<feature type="region of interest" description="Disordered" evidence="1">
    <location>
        <begin position="164"/>
        <end position="185"/>
    </location>
</feature>
<dbReference type="RefSeq" id="WP_166233231.1">
    <property type="nucleotide sequence ID" value="NZ_CP049865.1"/>
</dbReference>
<gene>
    <name evidence="2" type="ORF">G7070_07550</name>
</gene>
<evidence type="ECO:0000313" key="3">
    <source>
        <dbReference type="Proteomes" id="UP000501058"/>
    </source>
</evidence>
<proteinExistence type="predicted"/>
<feature type="compositionally biased region" description="Basic residues" evidence="1">
    <location>
        <begin position="50"/>
        <end position="61"/>
    </location>
</feature>
<dbReference type="AlphaFoldDB" id="A0A6G7Y6A4"/>
<organism evidence="2 3">
    <name type="scientific">Propioniciclava coleopterorum</name>
    <dbReference type="NCBI Taxonomy" id="2714937"/>
    <lineage>
        <taxon>Bacteria</taxon>
        <taxon>Bacillati</taxon>
        <taxon>Actinomycetota</taxon>
        <taxon>Actinomycetes</taxon>
        <taxon>Propionibacteriales</taxon>
        <taxon>Propionibacteriaceae</taxon>
        <taxon>Propioniciclava</taxon>
    </lineage>
</organism>
<dbReference type="PANTHER" id="PTHR36456:SF1">
    <property type="entry name" value="UPF0232 PROTEIN SCO3875"/>
    <property type="match status" value="1"/>
</dbReference>
<dbReference type="Pfam" id="PF05258">
    <property type="entry name" value="DciA"/>
    <property type="match status" value="1"/>
</dbReference>
<sequence>MGTDPTDPRAPGTPGEGDEGFEEVAFEPTGLDLARQIAEAAGRAVPVQQPRKKKPRARRPGRQGDAGRGDPMPLGDALERVISERGWSAEVNVHLLMGRWAELVGPMVAEHSAPEAYADRVLVVRTSSTAWASQLRLMAPQLLAKMNASLGDGTIKRVQIIGPRAPSWKHGPRSVQGRGPRDTYG</sequence>
<protein>
    <submittedName>
        <fullName evidence="2">DUF721 domain-containing protein</fullName>
    </submittedName>
</protein>
<name>A0A6G7Y6A4_9ACTN</name>
<dbReference type="EMBL" id="CP049865">
    <property type="protein sequence ID" value="QIK72151.1"/>
    <property type="molecule type" value="Genomic_DNA"/>
</dbReference>
<keyword evidence="3" id="KW-1185">Reference proteome</keyword>
<feature type="region of interest" description="Disordered" evidence="1">
    <location>
        <begin position="41"/>
        <end position="74"/>
    </location>
</feature>
<evidence type="ECO:0000256" key="1">
    <source>
        <dbReference type="SAM" id="MobiDB-lite"/>
    </source>
</evidence>
<accession>A0A6G7Y6A4</accession>
<dbReference type="PANTHER" id="PTHR36456">
    <property type="entry name" value="UPF0232 PROTEIN SCO3875"/>
    <property type="match status" value="1"/>
</dbReference>
<feature type="region of interest" description="Disordered" evidence="1">
    <location>
        <begin position="1"/>
        <end position="22"/>
    </location>
</feature>
<reference evidence="2 3" key="1">
    <citation type="submission" date="2020-03" db="EMBL/GenBank/DDBJ databases">
        <title>Propioniciclava sp. nov., isolated from Hydrophilus acuminatus.</title>
        <authorList>
            <person name="Hyun D.-W."/>
            <person name="Bae J.-W."/>
        </authorList>
    </citation>
    <scope>NUCLEOTIDE SEQUENCE [LARGE SCALE GENOMIC DNA]</scope>
    <source>
        <strain evidence="2 3">HDW11</strain>
    </source>
</reference>